<comment type="subunit">
    <text evidence="5">Acetyl-CoA carboxylase is a heterohexamer composed of biotin carboxyl carrier protein (AccB), biotin carboxylase (AccC) and two subunits each of ACCase subunit alpha (AccA) and ACCase subunit beta (AccD).</text>
</comment>
<dbReference type="RefSeq" id="WP_056960025.1">
    <property type="nucleotide sequence ID" value="NZ_AYYN01000158.1"/>
</dbReference>
<dbReference type="GO" id="GO:0008270">
    <property type="term" value="F:zinc ion binding"/>
    <property type="evidence" value="ECO:0007669"/>
    <property type="project" value="UniProtKB-UniRule"/>
</dbReference>
<dbReference type="AlphaFoldDB" id="A0A0R2AVC4"/>
<comment type="cofactor">
    <cofactor evidence="5">
        <name>Zn(2+)</name>
        <dbReference type="ChEBI" id="CHEBI:29105"/>
    </cofactor>
    <text evidence="5">Binds 1 zinc ion per subunit.</text>
</comment>
<keyword evidence="5" id="KW-0067">ATP-binding</keyword>
<dbReference type="GO" id="GO:0009317">
    <property type="term" value="C:acetyl-CoA carboxylase complex"/>
    <property type="evidence" value="ECO:0007669"/>
    <property type="project" value="InterPro"/>
</dbReference>
<keyword evidence="5" id="KW-0275">Fatty acid biosynthesis</keyword>
<dbReference type="InterPro" id="IPR000438">
    <property type="entry name" value="Acetyl_CoA_COase_Trfase_b_su"/>
</dbReference>
<evidence type="ECO:0000256" key="4">
    <source>
        <dbReference type="ARBA" id="ARBA00023098"/>
    </source>
</evidence>
<name>A0A0R2AVC4_9LACO</name>
<comment type="caution">
    <text evidence="5">Lacks conserved residue(s) required for the propagation of feature annotation.</text>
</comment>
<dbReference type="NCBIfam" id="TIGR00515">
    <property type="entry name" value="accD"/>
    <property type="match status" value="1"/>
</dbReference>
<dbReference type="PANTHER" id="PTHR42995:SF5">
    <property type="entry name" value="ACETYL-COENZYME A CARBOXYLASE CARBOXYL TRANSFERASE SUBUNIT BETA, CHLOROPLASTIC"/>
    <property type="match status" value="1"/>
</dbReference>
<keyword evidence="5" id="KW-0479">Metal-binding</keyword>
<keyword evidence="1 5" id="KW-0444">Lipid biosynthesis</keyword>
<dbReference type="PROSITE" id="PS50980">
    <property type="entry name" value="COA_CT_NTER"/>
    <property type="match status" value="1"/>
</dbReference>
<accession>A0A0R2AVC4</accession>
<feature type="binding site" evidence="5">
    <location>
        <position position="36"/>
    </location>
    <ligand>
        <name>Zn(2+)</name>
        <dbReference type="ChEBI" id="CHEBI:29105"/>
    </ligand>
</feature>
<feature type="domain" description="CoA carboxyltransferase N-terminal" evidence="6">
    <location>
        <begin position="29"/>
        <end position="286"/>
    </location>
</feature>
<dbReference type="InterPro" id="IPR034733">
    <property type="entry name" value="AcCoA_carboxyl_beta"/>
</dbReference>
<keyword evidence="3 5" id="KW-0863">Zinc-finger</keyword>
<keyword evidence="4 5" id="KW-0443">Lipid metabolism</keyword>
<evidence type="ECO:0000259" key="6">
    <source>
        <dbReference type="PROSITE" id="PS50980"/>
    </source>
</evidence>
<comment type="caution">
    <text evidence="7">The sequence shown here is derived from an EMBL/GenBank/DDBJ whole genome shotgun (WGS) entry which is preliminary data.</text>
</comment>
<feature type="binding site" evidence="5">
    <location>
        <position position="33"/>
    </location>
    <ligand>
        <name>Zn(2+)</name>
        <dbReference type="ChEBI" id="CHEBI:29105"/>
    </ligand>
</feature>
<comment type="catalytic activity">
    <reaction evidence="5">
        <text>N(6)-carboxybiotinyl-L-lysyl-[protein] + acetyl-CoA = N(6)-biotinyl-L-lysyl-[protein] + malonyl-CoA</text>
        <dbReference type="Rhea" id="RHEA:54728"/>
        <dbReference type="Rhea" id="RHEA-COMP:10505"/>
        <dbReference type="Rhea" id="RHEA-COMP:10506"/>
        <dbReference type="ChEBI" id="CHEBI:57288"/>
        <dbReference type="ChEBI" id="CHEBI:57384"/>
        <dbReference type="ChEBI" id="CHEBI:83144"/>
        <dbReference type="ChEBI" id="CHEBI:83145"/>
        <dbReference type="EC" id="2.1.3.15"/>
    </reaction>
</comment>
<keyword evidence="5" id="KW-0276">Fatty acid metabolism</keyword>
<comment type="similarity">
    <text evidence="5">Belongs to the AccD/PCCB family.</text>
</comment>
<dbReference type="UniPathway" id="UPA00655">
    <property type="reaction ID" value="UER00711"/>
</dbReference>
<dbReference type="GO" id="GO:0016743">
    <property type="term" value="F:carboxyl- or carbamoyltransferase activity"/>
    <property type="evidence" value="ECO:0007669"/>
    <property type="project" value="UniProtKB-UniRule"/>
</dbReference>
<comment type="subcellular location">
    <subcellularLocation>
        <location evidence="5">Cytoplasm</location>
    </subcellularLocation>
</comment>
<evidence type="ECO:0000313" key="7">
    <source>
        <dbReference type="EMBL" id="KRM71377.1"/>
    </source>
</evidence>
<dbReference type="Proteomes" id="UP000051612">
    <property type="component" value="Unassembled WGS sequence"/>
</dbReference>
<dbReference type="InterPro" id="IPR011762">
    <property type="entry name" value="COA_CT_N"/>
</dbReference>
<dbReference type="PANTHER" id="PTHR42995">
    <property type="entry name" value="ACETYL-COENZYME A CARBOXYLASE CARBOXYL TRANSFERASE SUBUNIT BETA, CHLOROPLASTIC"/>
    <property type="match status" value="1"/>
</dbReference>
<dbReference type="EMBL" id="AYYN01000158">
    <property type="protein sequence ID" value="KRM71377.1"/>
    <property type="molecule type" value="Genomic_DNA"/>
</dbReference>
<reference evidence="7 8" key="1">
    <citation type="journal article" date="2015" name="Genome Announc.">
        <title>Expanding the biotechnology potential of lactobacilli through comparative genomics of 213 strains and associated genera.</title>
        <authorList>
            <person name="Sun Z."/>
            <person name="Harris H.M."/>
            <person name="McCann A."/>
            <person name="Guo C."/>
            <person name="Argimon S."/>
            <person name="Zhang W."/>
            <person name="Yang X."/>
            <person name="Jeffery I.B."/>
            <person name="Cooney J.C."/>
            <person name="Kagawa T.F."/>
            <person name="Liu W."/>
            <person name="Song Y."/>
            <person name="Salvetti E."/>
            <person name="Wrobel A."/>
            <person name="Rasinkangas P."/>
            <person name="Parkhill J."/>
            <person name="Rea M.C."/>
            <person name="O'Sullivan O."/>
            <person name="Ritari J."/>
            <person name="Douillard F.P."/>
            <person name="Paul Ross R."/>
            <person name="Yang R."/>
            <person name="Briner A.E."/>
            <person name="Felis G.E."/>
            <person name="de Vos W.M."/>
            <person name="Barrangou R."/>
            <person name="Klaenhammer T.R."/>
            <person name="Caufield P.W."/>
            <person name="Cui Y."/>
            <person name="Zhang H."/>
            <person name="O'Toole P.W."/>
        </authorList>
    </citation>
    <scope>NUCLEOTIDE SEQUENCE [LARGE SCALE GENOMIC DNA]</scope>
    <source>
        <strain evidence="7 8">DSM 20452</strain>
    </source>
</reference>
<dbReference type="Pfam" id="PF01039">
    <property type="entry name" value="Carboxyl_trans"/>
    <property type="match status" value="1"/>
</dbReference>
<sequence>MKLFDEANTVQNKQVKANKAAEKKVPAGLWVACPKCGYEIFHQDLGPLQECPKCFYGFRIKAKKRLSWLVDEFVPWDEDLVTDDPLAFPEYAEKLAKAQKSTELNDSVLTGLAQIADQKFALGIMDPYFIMGSLGKVTGEKLTRLFERATKEKLPVVVFTASGGARMQEGIHALMQMAKVSNAVAKHSEAGLLYIAVLTDPTTGGVTASFGMQGDLILAEPHALVGFAGKRVIEQTMHQRIPANLQSAETVLKNGFIDAIVKRQDQKQTLAQLLRFHQKEGEANGK</sequence>
<keyword evidence="5" id="KW-0862">Zinc</keyword>
<evidence type="ECO:0000256" key="2">
    <source>
        <dbReference type="ARBA" id="ARBA00022679"/>
    </source>
</evidence>
<feature type="binding site" evidence="5">
    <location>
        <position position="51"/>
    </location>
    <ligand>
        <name>Zn(2+)</name>
        <dbReference type="ChEBI" id="CHEBI:29105"/>
    </ligand>
</feature>
<dbReference type="GO" id="GO:0003989">
    <property type="term" value="F:acetyl-CoA carboxylase activity"/>
    <property type="evidence" value="ECO:0007669"/>
    <property type="project" value="InterPro"/>
</dbReference>
<dbReference type="InterPro" id="IPR029045">
    <property type="entry name" value="ClpP/crotonase-like_dom_sf"/>
</dbReference>
<comment type="function">
    <text evidence="5">Component of the acetyl coenzyme A carboxylase (ACC) complex. Biotin carboxylase (BC) catalyzes the carboxylation of biotin on its carrier protein (BCCP) and then the CO(2) group is transferred by the transcarboxylase to acetyl-CoA to form malonyl-CoA.</text>
</comment>
<dbReference type="GO" id="GO:0006633">
    <property type="term" value="P:fatty acid biosynthetic process"/>
    <property type="evidence" value="ECO:0007669"/>
    <property type="project" value="UniProtKB-KW"/>
</dbReference>
<feature type="binding site" evidence="5">
    <location>
        <position position="54"/>
    </location>
    <ligand>
        <name>Zn(2+)</name>
        <dbReference type="ChEBI" id="CHEBI:29105"/>
    </ligand>
</feature>
<dbReference type="Gene3D" id="3.90.226.10">
    <property type="entry name" value="2-enoyl-CoA Hydratase, Chain A, domain 1"/>
    <property type="match status" value="1"/>
</dbReference>
<keyword evidence="5" id="KW-0547">Nucleotide-binding</keyword>
<dbReference type="EC" id="2.1.3.15" evidence="5"/>
<evidence type="ECO:0000256" key="1">
    <source>
        <dbReference type="ARBA" id="ARBA00022516"/>
    </source>
</evidence>
<keyword evidence="5" id="KW-0963">Cytoplasm</keyword>
<gene>
    <name evidence="5" type="primary">accD</name>
    <name evidence="7" type="ORF">FC48_GL001314</name>
</gene>
<dbReference type="GO" id="GO:0005524">
    <property type="term" value="F:ATP binding"/>
    <property type="evidence" value="ECO:0007669"/>
    <property type="project" value="UniProtKB-KW"/>
</dbReference>
<dbReference type="PATRIC" id="fig|1423772.3.peg.1404"/>
<evidence type="ECO:0000313" key="8">
    <source>
        <dbReference type="Proteomes" id="UP000051612"/>
    </source>
</evidence>
<proteinExistence type="inferred from homology"/>
<dbReference type="PRINTS" id="PR01070">
    <property type="entry name" value="ACCCTRFRASEB"/>
</dbReference>
<protein>
    <recommendedName>
        <fullName evidence="5">Acetyl-coenzyme A carboxylase carboxyl transferase subunit beta</fullName>
        <shortName evidence="5">ACCase subunit beta</shortName>
        <shortName evidence="5">Acetyl-CoA carboxylase carboxyltransferase subunit beta</shortName>
        <ecNumber evidence="5">2.1.3.15</ecNumber>
    </recommendedName>
</protein>
<evidence type="ECO:0000256" key="5">
    <source>
        <dbReference type="HAMAP-Rule" id="MF_01395"/>
    </source>
</evidence>
<comment type="pathway">
    <text evidence="5">Lipid metabolism; malonyl-CoA biosynthesis; malonyl-CoA from acetyl-CoA: step 1/1.</text>
</comment>
<dbReference type="HAMAP" id="MF_01395">
    <property type="entry name" value="AcetylCoA_CT_beta"/>
    <property type="match status" value="1"/>
</dbReference>
<evidence type="ECO:0000256" key="3">
    <source>
        <dbReference type="ARBA" id="ARBA00022771"/>
    </source>
</evidence>
<dbReference type="GO" id="GO:2001295">
    <property type="term" value="P:malonyl-CoA biosynthetic process"/>
    <property type="evidence" value="ECO:0007669"/>
    <property type="project" value="UniProtKB-UniRule"/>
</dbReference>
<organism evidence="7 8">
    <name type="scientific">Ligilactobacillus murinus DSM 20452 = NBRC 14221</name>
    <dbReference type="NCBI Taxonomy" id="1423772"/>
    <lineage>
        <taxon>Bacteria</taxon>
        <taxon>Bacillati</taxon>
        <taxon>Bacillota</taxon>
        <taxon>Bacilli</taxon>
        <taxon>Lactobacillales</taxon>
        <taxon>Lactobacillaceae</taxon>
        <taxon>Ligilactobacillus</taxon>
    </lineage>
</organism>
<dbReference type="SUPFAM" id="SSF52096">
    <property type="entry name" value="ClpP/crotonase"/>
    <property type="match status" value="1"/>
</dbReference>
<keyword evidence="2 5" id="KW-0808">Transferase</keyword>